<keyword evidence="2" id="KW-1185">Reference proteome</keyword>
<dbReference type="Proteomes" id="UP000256763">
    <property type="component" value="Unassembled WGS sequence"/>
</dbReference>
<dbReference type="EMBL" id="NFZW01000006">
    <property type="protein sequence ID" value="RFA37885.1"/>
    <property type="molecule type" value="Genomic_DNA"/>
</dbReference>
<gene>
    <name evidence="1" type="ORF">CAL65_08120</name>
</gene>
<dbReference type="SUPFAM" id="SSF53383">
    <property type="entry name" value="PLP-dependent transferases"/>
    <property type="match status" value="1"/>
</dbReference>
<name>A0A3E0X0V8_9GAMM</name>
<organism evidence="1 2">
    <name type="scientific">Alkalilimnicola ehrlichii</name>
    <dbReference type="NCBI Taxonomy" id="351052"/>
    <lineage>
        <taxon>Bacteria</taxon>
        <taxon>Pseudomonadati</taxon>
        <taxon>Pseudomonadota</taxon>
        <taxon>Gammaproteobacteria</taxon>
        <taxon>Chromatiales</taxon>
        <taxon>Ectothiorhodospiraceae</taxon>
        <taxon>Alkalilimnicola</taxon>
    </lineage>
</organism>
<protein>
    <submittedName>
        <fullName evidence="1">Uncharacterized protein</fullName>
    </submittedName>
</protein>
<proteinExistence type="predicted"/>
<reference evidence="2" key="1">
    <citation type="submission" date="2017-05" db="EMBL/GenBank/DDBJ databases">
        <authorList>
            <person name="Sharma S."/>
            <person name="Sidhu C."/>
            <person name="Pinnaka A.K."/>
        </authorList>
    </citation>
    <scope>NUCLEOTIDE SEQUENCE [LARGE SCALE GENOMIC DNA]</scope>
    <source>
        <strain evidence="2">AK93</strain>
    </source>
</reference>
<evidence type="ECO:0000313" key="2">
    <source>
        <dbReference type="Proteomes" id="UP000256763"/>
    </source>
</evidence>
<dbReference type="AlphaFoldDB" id="A0A3E0X0V8"/>
<dbReference type="InterPro" id="IPR015424">
    <property type="entry name" value="PyrdxlP-dep_Trfase"/>
</dbReference>
<sequence>MTNETAVYAAHEHLLSLAQYAAASLRDIAGWHVLYAPFSNIVCFRREHAAGADANAVSQAIVECINASREYSIGHTFISDDLYVRLCFMNPRTSYRDIDHLLKAINGMACLAESALVGAESRCSKAS</sequence>
<dbReference type="Gene3D" id="3.90.1150.10">
    <property type="entry name" value="Aspartate Aminotransferase, domain 1"/>
    <property type="match status" value="1"/>
</dbReference>
<evidence type="ECO:0000313" key="1">
    <source>
        <dbReference type="EMBL" id="RFA37885.1"/>
    </source>
</evidence>
<dbReference type="InterPro" id="IPR015422">
    <property type="entry name" value="PyrdxlP-dep_Trfase_small"/>
</dbReference>
<accession>A0A3E0X0V8</accession>
<comment type="caution">
    <text evidence="1">The sequence shown here is derived from an EMBL/GenBank/DDBJ whole genome shotgun (WGS) entry which is preliminary data.</text>
</comment>